<organism evidence="2 3">
    <name type="scientific">Phaseolus angularis</name>
    <name type="common">Azuki bean</name>
    <name type="synonym">Vigna angularis</name>
    <dbReference type="NCBI Taxonomy" id="3914"/>
    <lineage>
        <taxon>Eukaryota</taxon>
        <taxon>Viridiplantae</taxon>
        <taxon>Streptophyta</taxon>
        <taxon>Embryophyta</taxon>
        <taxon>Tracheophyta</taxon>
        <taxon>Spermatophyta</taxon>
        <taxon>Magnoliopsida</taxon>
        <taxon>eudicotyledons</taxon>
        <taxon>Gunneridae</taxon>
        <taxon>Pentapetalae</taxon>
        <taxon>rosids</taxon>
        <taxon>fabids</taxon>
        <taxon>Fabales</taxon>
        <taxon>Fabaceae</taxon>
        <taxon>Papilionoideae</taxon>
        <taxon>50 kb inversion clade</taxon>
        <taxon>NPAAA clade</taxon>
        <taxon>indigoferoid/millettioid clade</taxon>
        <taxon>Phaseoleae</taxon>
        <taxon>Vigna</taxon>
    </lineage>
</organism>
<dbReference type="Gramene" id="KOM35001">
    <property type="protein sequence ID" value="KOM35001"/>
    <property type="gene ID" value="LR48_Vigan02g115100"/>
</dbReference>
<feature type="region of interest" description="Disordered" evidence="1">
    <location>
        <begin position="1"/>
        <end position="70"/>
    </location>
</feature>
<gene>
    <name evidence="2" type="ORF">LR48_Vigan02g115100</name>
</gene>
<dbReference type="Proteomes" id="UP000053144">
    <property type="component" value="Chromosome 2"/>
</dbReference>
<feature type="compositionally biased region" description="Acidic residues" evidence="1">
    <location>
        <begin position="1"/>
        <end position="29"/>
    </location>
</feature>
<protein>
    <submittedName>
        <fullName evidence="2">Uncharacterized protein</fullName>
    </submittedName>
</protein>
<dbReference type="EMBL" id="CM003372">
    <property type="protein sequence ID" value="KOM35001.1"/>
    <property type="molecule type" value="Genomic_DNA"/>
</dbReference>
<feature type="compositionally biased region" description="Low complexity" evidence="1">
    <location>
        <begin position="43"/>
        <end position="52"/>
    </location>
</feature>
<evidence type="ECO:0000256" key="1">
    <source>
        <dbReference type="SAM" id="MobiDB-lite"/>
    </source>
</evidence>
<evidence type="ECO:0000313" key="2">
    <source>
        <dbReference type="EMBL" id="KOM35001.1"/>
    </source>
</evidence>
<accession>A0A0L9TWY7</accession>
<proteinExistence type="predicted"/>
<dbReference type="AlphaFoldDB" id="A0A0L9TWY7"/>
<reference evidence="3" key="1">
    <citation type="journal article" date="2015" name="Proc. Natl. Acad. Sci. U.S.A.">
        <title>Genome sequencing of adzuki bean (Vigna angularis) provides insight into high starch and low fat accumulation and domestication.</title>
        <authorList>
            <person name="Yang K."/>
            <person name="Tian Z."/>
            <person name="Chen C."/>
            <person name="Luo L."/>
            <person name="Zhao B."/>
            <person name="Wang Z."/>
            <person name="Yu L."/>
            <person name="Li Y."/>
            <person name="Sun Y."/>
            <person name="Li W."/>
            <person name="Chen Y."/>
            <person name="Li Y."/>
            <person name="Zhang Y."/>
            <person name="Ai D."/>
            <person name="Zhao J."/>
            <person name="Shang C."/>
            <person name="Ma Y."/>
            <person name="Wu B."/>
            <person name="Wang M."/>
            <person name="Gao L."/>
            <person name="Sun D."/>
            <person name="Zhang P."/>
            <person name="Guo F."/>
            <person name="Wang W."/>
            <person name="Li Y."/>
            <person name="Wang J."/>
            <person name="Varshney R.K."/>
            <person name="Wang J."/>
            <person name="Ling H.Q."/>
            <person name="Wan P."/>
        </authorList>
    </citation>
    <scope>NUCLEOTIDE SEQUENCE</scope>
    <source>
        <strain evidence="3">cv. Jingnong 6</strain>
    </source>
</reference>
<name>A0A0L9TWY7_PHAAN</name>
<sequence length="96" mass="10121">MGGGDEGEVVLGGGDEDVEVEEEEYGEDGNGERLTPPAPPLASTPFSLSTPPGQFNGPSMPPPPPSNSHLLLDLSRVFLLHSSPDRSRSRQIGEEP</sequence>
<evidence type="ECO:0000313" key="3">
    <source>
        <dbReference type="Proteomes" id="UP000053144"/>
    </source>
</evidence>